<feature type="transmembrane region" description="Helical" evidence="17">
    <location>
        <begin position="21"/>
        <end position="40"/>
    </location>
</feature>
<proteinExistence type="inferred from homology"/>
<evidence type="ECO:0000256" key="13">
    <source>
        <dbReference type="ARBA" id="ARBA00030071"/>
    </source>
</evidence>
<comment type="similarity">
    <text evidence="2">Belongs to the cytochrome c oxidase bacterial subunit 4 family.</text>
</comment>
<keyword evidence="9 17" id="KW-1133">Transmembrane helix</keyword>
<keyword evidence="5" id="KW-0813">Transport</keyword>
<evidence type="ECO:0000256" key="3">
    <source>
        <dbReference type="ARBA" id="ARBA00011700"/>
    </source>
</evidence>
<reference evidence="18 19" key="1">
    <citation type="submission" date="2019-02" db="EMBL/GenBank/DDBJ databases">
        <authorList>
            <person name="Manzano-Marin A."/>
            <person name="Manzano-Marin A."/>
        </authorList>
    </citation>
    <scope>NUCLEOTIDE SEQUENCE [LARGE SCALE GENOMIC DNA]</scope>
    <source>
        <strain evidence="18 19">ErCisplendens/pseudotsugae</strain>
    </source>
</reference>
<dbReference type="NCBIfam" id="TIGR02847">
    <property type="entry name" value="CyoD"/>
    <property type="match status" value="1"/>
</dbReference>
<evidence type="ECO:0000256" key="16">
    <source>
        <dbReference type="ARBA" id="ARBA00032185"/>
    </source>
</evidence>
<dbReference type="AlphaFoldDB" id="A0A451D4R8"/>
<dbReference type="Proteomes" id="UP000294338">
    <property type="component" value="Chromosome 1"/>
</dbReference>
<evidence type="ECO:0000313" key="19">
    <source>
        <dbReference type="Proteomes" id="UP000294338"/>
    </source>
</evidence>
<name>A0A451D4R8_9GAMM</name>
<evidence type="ECO:0000256" key="9">
    <source>
        <dbReference type="ARBA" id="ARBA00022989"/>
    </source>
</evidence>
<dbReference type="GO" id="GO:0015990">
    <property type="term" value="P:electron transport coupled proton transport"/>
    <property type="evidence" value="ECO:0007669"/>
    <property type="project" value="InterPro"/>
</dbReference>
<evidence type="ECO:0000256" key="12">
    <source>
        <dbReference type="ARBA" id="ARBA00025694"/>
    </source>
</evidence>
<keyword evidence="8" id="KW-0249">Electron transport</keyword>
<keyword evidence="6" id="KW-1003">Cell membrane</keyword>
<dbReference type="GO" id="GO:0019646">
    <property type="term" value="P:aerobic electron transport chain"/>
    <property type="evidence" value="ECO:0007669"/>
    <property type="project" value="TreeGrafter"/>
</dbReference>
<dbReference type="GO" id="GO:0005886">
    <property type="term" value="C:plasma membrane"/>
    <property type="evidence" value="ECO:0007669"/>
    <property type="project" value="UniProtKB-SubCell"/>
</dbReference>
<protein>
    <recommendedName>
        <fullName evidence="4">Cytochrome bo(3) ubiquinol oxidase subunit 4</fullName>
    </recommendedName>
    <alternativeName>
        <fullName evidence="16">Cytochrome o ubiquinol oxidase subunit 4</fullName>
    </alternativeName>
    <alternativeName>
        <fullName evidence="13">Oxidase bo(3) subunit 4</fullName>
    </alternativeName>
    <alternativeName>
        <fullName evidence="14">Ubiquinol oxidase polypeptide IV</fullName>
    </alternativeName>
    <alternativeName>
        <fullName evidence="15">Ubiquinol oxidase subunit 4</fullName>
    </alternativeName>
</protein>
<comment type="subcellular location">
    <subcellularLocation>
        <location evidence="1">Cell membrane</location>
        <topology evidence="1">Multi-pass membrane protein</topology>
    </subcellularLocation>
</comment>
<evidence type="ECO:0000256" key="4">
    <source>
        <dbReference type="ARBA" id="ARBA00014689"/>
    </source>
</evidence>
<comment type="function">
    <text evidence="12">Cytochrome bo(3) ubiquinol terminal oxidase is the component of the aerobic respiratory chain of E.coli that predominates when cells are grown at high aeration. Has proton pump activity across the membrane in addition to electron transfer, pumping 2 protons/electron.</text>
</comment>
<feature type="transmembrane region" description="Helical" evidence="17">
    <location>
        <begin position="78"/>
        <end position="100"/>
    </location>
</feature>
<dbReference type="InterPro" id="IPR014210">
    <property type="entry name" value="Cyt_o_ubiqinol_oxidase_su4"/>
</dbReference>
<dbReference type="InterPro" id="IPR050968">
    <property type="entry name" value="Cytochrome_c_oxidase_bac_sub4"/>
</dbReference>
<evidence type="ECO:0000256" key="15">
    <source>
        <dbReference type="ARBA" id="ARBA00031887"/>
    </source>
</evidence>
<evidence type="ECO:0000256" key="6">
    <source>
        <dbReference type="ARBA" id="ARBA00022475"/>
    </source>
</evidence>
<evidence type="ECO:0000256" key="2">
    <source>
        <dbReference type="ARBA" id="ARBA00008079"/>
    </source>
</evidence>
<dbReference type="RefSeq" id="WP_197095281.1">
    <property type="nucleotide sequence ID" value="NZ_LR217705.1"/>
</dbReference>
<evidence type="ECO:0000256" key="5">
    <source>
        <dbReference type="ARBA" id="ARBA00022448"/>
    </source>
</evidence>
<sequence>MRYPTQKNSDTCSDLKTYLRGFILSIILTVIPFWVVITHTGSKNTVLSLAIICAIIQVFVHLICFLHLNRKSEEGWNLIAILFAALIVLIIIIGSLWIMWNLNYNMMDS</sequence>
<dbReference type="GO" id="GO:0009319">
    <property type="term" value="C:cytochrome o ubiquinol oxidase complex"/>
    <property type="evidence" value="ECO:0007669"/>
    <property type="project" value="TreeGrafter"/>
</dbReference>
<evidence type="ECO:0000256" key="14">
    <source>
        <dbReference type="ARBA" id="ARBA00030211"/>
    </source>
</evidence>
<feature type="transmembrane region" description="Helical" evidence="17">
    <location>
        <begin position="46"/>
        <end position="66"/>
    </location>
</feature>
<evidence type="ECO:0000256" key="1">
    <source>
        <dbReference type="ARBA" id="ARBA00004651"/>
    </source>
</evidence>
<evidence type="ECO:0000256" key="11">
    <source>
        <dbReference type="ARBA" id="ARBA00023136"/>
    </source>
</evidence>
<dbReference type="GO" id="GO:0015078">
    <property type="term" value="F:proton transmembrane transporter activity"/>
    <property type="evidence" value="ECO:0007669"/>
    <property type="project" value="TreeGrafter"/>
</dbReference>
<accession>A0A451D4R8</accession>
<dbReference type="PANTHER" id="PTHR36835">
    <property type="entry name" value="CYTOCHROME BO(3) UBIQUINOL OXIDASE SUBUNIT 4"/>
    <property type="match status" value="1"/>
</dbReference>
<evidence type="ECO:0000256" key="10">
    <source>
        <dbReference type="ARBA" id="ARBA00023002"/>
    </source>
</evidence>
<dbReference type="EMBL" id="LR217705">
    <property type="protein sequence ID" value="VFP80665.1"/>
    <property type="molecule type" value="Genomic_DNA"/>
</dbReference>
<evidence type="ECO:0000256" key="8">
    <source>
        <dbReference type="ARBA" id="ARBA00022982"/>
    </source>
</evidence>
<dbReference type="InterPro" id="IPR005171">
    <property type="entry name" value="Cyt_c_oxidase_su4_prok"/>
</dbReference>
<dbReference type="PANTHER" id="PTHR36835:SF1">
    <property type="entry name" value="CYTOCHROME BO(3) UBIQUINOL OXIDASE SUBUNIT 4"/>
    <property type="match status" value="1"/>
</dbReference>
<evidence type="ECO:0000313" key="18">
    <source>
        <dbReference type="EMBL" id="VFP80665.1"/>
    </source>
</evidence>
<evidence type="ECO:0000256" key="17">
    <source>
        <dbReference type="SAM" id="Phobius"/>
    </source>
</evidence>
<keyword evidence="10" id="KW-0560">Oxidoreductase</keyword>
<evidence type="ECO:0000256" key="7">
    <source>
        <dbReference type="ARBA" id="ARBA00022692"/>
    </source>
</evidence>
<keyword evidence="7 17" id="KW-0812">Transmembrane</keyword>
<organism evidence="18 19">
    <name type="scientific">Candidatus Erwinia haradaeae</name>
    <dbReference type="NCBI Taxonomy" id="1922217"/>
    <lineage>
        <taxon>Bacteria</taxon>
        <taxon>Pseudomonadati</taxon>
        <taxon>Pseudomonadota</taxon>
        <taxon>Gammaproteobacteria</taxon>
        <taxon>Enterobacterales</taxon>
        <taxon>Erwiniaceae</taxon>
        <taxon>Erwinia</taxon>
    </lineage>
</organism>
<dbReference type="NCBIfam" id="NF007878">
    <property type="entry name" value="PRK10582.1"/>
    <property type="match status" value="1"/>
</dbReference>
<dbReference type="Pfam" id="PF03626">
    <property type="entry name" value="COX4_pro"/>
    <property type="match status" value="1"/>
</dbReference>
<gene>
    <name evidence="18" type="primary">cyoD</name>
    <name evidence="18" type="ORF">ERCISPPS3390_545</name>
</gene>
<comment type="subunit">
    <text evidence="3">Heterooctamer of two A chains, two B chains, two C chains and two D chains.</text>
</comment>
<keyword evidence="11 17" id="KW-0472">Membrane</keyword>
<dbReference type="GO" id="GO:0009486">
    <property type="term" value="F:cytochrome bo3 ubiquinol oxidase activity"/>
    <property type="evidence" value="ECO:0007669"/>
    <property type="project" value="InterPro"/>
</dbReference>